<evidence type="ECO:0000259" key="2">
    <source>
        <dbReference type="Pfam" id="PF20789"/>
    </source>
</evidence>
<dbReference type="CDD" id="cd03445">
    <property type="entry name" value="Thioesterase_II_repeat2"/>
    <property type="match status" value="1"/>
</dbReference>
<dbReference type="InterPro" id="IPR042171">
    <property type="entry name" value="Acyl-CoA_hotdog"/>
</dbReference>
<dbReference type="Pfam" id="PF13622">
    <property type="entry name" value="4HBT_3"/>
    <property type="match status" value="1"/>
</dbReference>
<dbReference type="Pfam" id="PF20789">
    <property type="entry name" value="4HBT_3C"/>
    <property type="match status" value="1"/>
</dbReference>
<name>A0A1Z9YX26_9GAMM</name>
<dbReference type="InterPro" id="IPR049449">
    <property type="entry name" value="TesB_ACOT8-like_N"/>
</dbReference>
<dbReference type="SUPFAM" id="SSF54637">
    <property type="entry name" value="Thioesterase/thiol ester dehydrase-isomerase"/>
    <property type="match status" value="2"/>
</dbReference>
<accession>A0A1Z9YX26</accession>
<gene>
    <name evidence="3" type="ORF">CAP51_12560</name>
</gene>
<dbReference type="CDD" id="cd00556">
    <property type="entry name" value="Thioesterase_II"/>
    <property type="match status" value="1"/>
</dbReference>
<proteinExistence type="predicted"/>
<reference evidence="3 4" key="1">
    <citation type="submission" date="2017-05" db="EMBL/GenBank/DDBJ databases">
        <title>Acinetobacter populi ANC 5415 (= PBJ7), whole genome shotgun sequencing project.</title>
        <authorList>
            <person name="Nemec A."/>
            <person name="Radolfova-Krizova L."/>
        </authorList>
    </citation>
    <scope>NUCLEOTIDE SEQUENCE [LARGE SCALE GENOMIC DNA]</scope>
    <source>
        <strain evidence="3 4">PBJ7</strain>
    </source>
</reference>
<protein>
    <submittedName>
        <fullName evidence="3">Acyl-CoA thioesterase</fullName>
    </submittedName>
</protein>
<dbReference type="PANTHER" id="PTHR38110:SF1">
    <property type="entry name" value="THIOESTERASE DOMAIN-CONTAINING PROTEIN"/>
    <property type="match status" value="1"/>
</dbReference>
<organism evidence="3 4">
    <name type="scientific">Acinetobacter populi</name>
    <dbReference type="NCBI Taxonomy" id="1582270"/>
    <lineage>
        <taxon>Bacteria</taxon>
        <taxon>Pseudomonadati</taxon>
        <taxon>Pseudomonadota</taxon>
        <taxon>Gammaproteobacteria</taxon>
        <taxon>Moraxellales</taxon>
        <taxon>Moraxellaceae</taxon>
        <taxon>Acinetobacter</taxon>
    </lineage>
</organism>
<evidence type="ECO:0000259" key="1">
    <source>
        <dbReference type="Pfam" id="PF13622"/>
    </source>
</evidence>
<dbReference type="InterPro" id="IPR052389">
    <property type="entry name" value="Sec_Metab_Biosynth-Assoc"/>
</dbReference>
<evidence type="ECO:0000313" key="3">
    <source>
        <dbReference type="EMBL" id="OUY06749.1"/>
    </source>
</evidence>
<dbReference type="Gene3D" id="2.40.160.210">
    <property type="entry name" value="Acyl-CoA thioesterase, double hotdog domain"/>
    <property type="match status" value="1"/>
</dbReference>
<sequence length="264" mass="29493">MNFDDALALVAQQAEFEMPTGWGQGRTVYGGFVAALLMERALIMLDDPEREPLSASITFVGPVQHQRAKITVEILREGSAVTTLEARLWQNDQVQTIMLASFGKCRNSQIEIHQEASVPAYPSYHQLEAMPFVEGLIPECFKQYELYWAEGKLPFHASQHADFGGWFRFKQDVAIGKMRASHMVALADIWPPGITPVFPQPAPASSLTWHLTFIQPLSLTCSDWLIYQVQTSCAKDGYATESAYIWDAHGHLLASSQQTVTIFA</sequence>
<dbReference type="InterPro" id="IPR029069">
    <property type="entry name" value="HotDog_dom_sf"/>
</dbReference>
<dbReference type="EMBL" id="NEXX01000004">
    <property type="protein sequence ID" value="OUY06749.1"/>
    <property type="molecule type" value="Genomic_DNA"/>
</dbReference>
<comment type="caution">
    <text evidence="3">The sequence shown here is derived from an EMBL/GenBank/DDBJ whole genome shotgun (WGS) entry which is preliminary data.</text>
</comment>
<dbReference type="AlphaFoldDB" id="A0A1Z9YX26"/>
<dbReference type="OrthoDB" id="7059210at2"/>
<dbReference type="PANTHER" id="PTHR38110">
    <property type="entry name" value="CHROMOSOME 23, WHOLE GENOME SHOTGUN SEQUENCE"/>
    <property type="match status" value="1"/>
</dbReference>
<dbReference type="InterPro" id="IPR049450">
    <property type="entry name" value="ACOT8-like_C"/>
</dbReference>
<feature type="domain" description="Acyl-CoA thioesterase-like N-terminal HotDog" evidence="1">
    <location>
        <begin position="19"/>
        <end position="103"/>
    </location>
</feature>
<evidence type="ECO:0000313" key="4">
    <source>
        <dbReference type="Proteomes" id="UP000196536"/>
    </source>
</evidence>
<dbReference type="Proteomes" id="UP000196536">
    <property type="component" value="Unassembled WGS sequence"/>
</dbReference>
<feature type="domain" description="Acyl-CoA thioesterase-like C-terminal" evidence="2">
    <location>
        <begin position="127"/>
        <end position="261"/>
    </location>
</feature>
<keyword evidence="4" id="KW-1185">Reference proteome</keyword>
<dbReference type="RefSeq" id="WP_087621161.1">
    <property type="nucleotide sequence ID" value="NZ_NEXX01000004.1"/>
</dbReference>